<evidence type="ECO:0000256" key="22">
    <source>
        <dbReference type="ARBA" id="ARBA00048074"/>
    </source>
</evidence>
<dbReference type="Pfam" id="PF03061">
    <property type="entry name" value="4HBT"/>
    <property type="match status" value="1"/>
</dbReference>
<evidence type="ECO:0000256" key="4">
    <source>
        <dbReference type="ARBA" id="ARBA00022475"/>
    </source>
</evidence>
<evidence type="ECO:0000256" key="11">
    <source>
        <dbReference type="ARBA" id="ARBA00023136"/>
    </source>
</evidence>
<evidence type="ECO:0000256" key="19">
    <source>
        <dbReference type="ARBA" id="ARBA00047588"/>
    </source>
</evidence>
<dbReference type="Proteomes" id="UP000774570">
    <property type="component" value="Unassembled WGS sequence"/>
</dbReference>
<keyword evidence="8" id="KW-0276">Fatty acid metabolism</keyword>
<evidence type="ECO:0000256" key="8">
    <source>
        <dbReference type="ARBA" id="ARBA00022832"/>
    </source>
</evidence>
<comment type="catalytic activity">
    <reaction evidence="14">
        <text>(9Z)-octadecenoyl-CoA + H2O = (9Z)-octadecenoate + CoA + H(+)</text>
        <dbReference type="Rhea" id="RHEA:40139"/>
        <dbReference type="ChEBI" id="CHEBI:15377"/>
        <dbReference type="ChEBI" id="CHEBI:15378"/>
        <dbReference type="ChEBI" id="CHEBI:30823"/>
        <dbReference type="ChEBI" id="CHEBI:57287"/>
        <dbReference type="ChEBI" id="CHEBI:57387"/>
    </reaction>
    <physiologicalReaction direction="left-to-right" evidence="14">
        <dbReference type="Rhea" id="RHEA:40140"/>
    </physiologicalReaction>
</comment>
<evidence type="ECO:0000256" key="5">
    <source>
        <dbReference type="ARBA" id="ARBA00022490"/>
    </source>
</evidence>
<evidence type="ECO:0000256" key="2">
    <source>
        <dbReference type="ARBA" id="ARBA00004496"/>
    </source>
</evidence>
<dbReference type="PANTHER" id="PTHR12418:SF19">
    <property type="entry name" value="ACYL-COENZYME A THIOESTERASE THEM4"/>
    <property type="match status" value="1"/>
</dbReference>
<dbReference type="EC" id="3.1.2.2" evidence="16"/>
<dbReference type="RefSeq" id="WP_220166022.1">
    <property type="nucleotide sequence ID" value="NZ_JAIBOA010000006.1"/>
</dbReference>
<proteinExistence type="inferred from homology"/>
<dbReference type="CDD" id="cd03443">
    <property type="entry name" value="PaaI_thioesterase"/>
    <property type="match status" value="1"/>
</dbReference>
<keyword evidence="7" id="KW-0378">Hydrolase</keyword>
<evidence type="ECO:0000256" key="15">
    <source>
        <dbReference type="ARBA" id="ARBA00038456"/>
    </source>
</evidence>
<reference evidence="26 27" key="1">
    <citation type="submission" date="2021-07" db="EMBL/GenBank/DDBJ databases">
        <title>Actinomadura sp. PM05-2 isolated from lichen.</title>
        <authorList>
            <person name="Somphong A."/>
            <person name="Phongsopitanun W."/>
            <person name="Tanasupawat S."/>
            <person name="Peongsungnone V."/>
        </authorList>
    </citation>
    <scope>NUCLEOTIDE SEQUENCE [LARGE SCALE GENOMIC DNA]</scope>
    <source>
        <strain evidence="26 27">PM05-2</strain>
    </source>
</reference>
<keyword evidence="11" id="KW-0472">Membrane</keyword>
<evidence type="ECO:0000256" key="23">
    <source>
        <dbReference type="ARBA" id="ARBA00048180"/>
    </source>
</evidence>
<evidence type="ECO:0000256" key="1">
    <source>
        <dbReference type="ARBA" id="ARBA00004170"/>
    </source>
</evidence>
<gene>
    <name evidence="26" type="ORF">K1Y72_11890</name>
</gene>
<dbReference type="InterPro" id="IPR006683">
    <property type="entry name" value="Thioestr_dom"/>
</dbReference>
<evidence type="ECO:0000256" key="6">
    <source>
        <dbReference type="ARBA" id="ARBA00022703"/>
    </source>
</evidence>
<feature type="domain" description="Thioesterase" evidence="25">
    <location>
        <begin position="83"/>
        <end position="151"/>
    </location>
</feature>
<feature type="region of interest" description="Disordered" evidence="24">
    <location>
        <begin position="1"/>
        <end position="34"/>
    </location>
</feature>
<keyword evidence="4" id="KW-1003">Cell membrane</keyword>
<evidence type="ECO:0000256" key="3">
    <source>
        <dbReference type="ARBA" id="ARBA00004632"/>
    </source>
</evidence>
<evidence type="ECO:0000256" key="10">
    <source>
        <dbReference type="ARBA" id="ARBA00023098"/>
    </source>
</evidence>
<evidence type="ECO:0000256" key="17">
    <source>
        <dbReference type="ARBA" id="ARBA00040123"/>
    </source>
</evidence>
<evidence type="ECO:0000256" key="24">
    <source>
        <dbReference type="SAM" id="MobiDB-lite"/>
    </source>
</evidence>
<dbReference type="InterPro" id="IPR052365">
    <property type="entry name" value="THEM4/THEM5_acyl-CoA_thioest"/>
</dbReference>
<sequence length="190" mass="19846">MTTPSVRRPGPASSRTTPPEGAAAPVATGPDPRHTTERMMDFQGCFGCGADAADGLRVAHRDVTGHEVRTEFTVREAHQGAPGLAHGGLLATAMDETLGSVAWHLGKRCVTGRLETDYLAPVPVGGVLHLRGWCTGVHGRKVYVEGEGRIGGPDGPVAIRAAGLFVEVPEEHFTRDRTAEARPAAAGAEG</sequence>
<evidence type="ECO:0000313" key="27">
    <source>
        <dbReference type="Proteomes" id="UP000774570"/>
    </source>
</evidence>
<comment type="caution">
    <text evidence="26">The sequence shown here is derived from an EMBL/GenBank/DDBJ whole genome shotgun (WGS) entry which is preliminary data.</text>
</comment>
<comment type="catalytic activity">
    <reaction evidence="23">
        <text>tetradecanoyl-CoA + H2O = tetradecanoate + CoA + H(+)</text>
        <dbReference type="Rhea" id="RHEA:40119"/>
        <dbReference type="ChEBI" id="CHEBI:15377"/>
        <dbReference type="ChEBI" id="CHEBI:15378"/>
        <dbReference type="ChEBI" id="CHEBI:30807"/>
        <dbReference type="ChEBI" id="CHEBI:57287"/>
        <dbReference type="ChEBI" id="CHEBI:57385"/>
    </reaction>
    <physiologicalReaction direction="left-to-right" evidence="23">
        <dbReference type="Rhea" id="RHEA:40120"/>
    </physiologicalReaction>
</comment>
<evidence type="ECO:0000256" key="12">
    <source>
        <dbReference type="ARBA" id="ARBA00023273"/>
    </source>
</evidence>
<comment type="catalytic activity">
    <reaction evidence="22">
        <text>dodecanoyl-CoA + H2O = dodecanoate + CoA + H(+)</text>
        <dbReference type="Rhea" id="RHEA:30135"/>
        <dbReference type="ChEBI" id="CHEBI:15377"/>
        <dbReference type="ChEBI" id="CHEBI:15378"/>
        <dbReference type="ChEBI" id="CHEBI:18262"/>
        <dbReference type="ChEBI" id="CHEBI:57287"/>
        <dbReference type="ChEBI" id="CHEBI:57375"/>
    </reaction>
    <physiologicalReaction direction="left-to-right" evidence="22">
        <dbReference type="Rhea" id="RHEA:30136"/>
    </physiologicalReaction>
</comment>
<dbReference type="SUPFAM" id="SSF54637">
    <property type="entry name" value="Thioesterase/thiol ester dehydrase-isomerase"/>
    <property type="match status" value="1"/>
</dbReference>
<dbReference type="InterPro" id="IPR029069">
    <property type="entry name" value="HotDog_dom_sf"/>
</dbReference>
<evidence type="ECO:0000259" key="25">
    <source>
        <dbReference type="Pfam" id="PF03061"/>
    </source>
</evidence>
<keyword evidence="5" id="KW-0963">Cytoplasm</keyword>
<protein>
    <recommendedName>
        <fullName evidence="17">Acyl-coenzyme A thioesterase THEM4</fullName>
        <ecNumber evidence="16">3.1.2.2</ecNumber>
    </recommendedName>
    <alternativeName>
        <fullName evidence="18">Thioesterase superfamily member 4</fullName>
    </alternativeName>
</protein>
<keyword evidence="27" id="KW-1185">Reference proteome</keyword>
<keyword evidence="9" id="KW-0809">Transit peptide</keyword>
<comment type="catalytic activity">
    <reaction evidence="21">
        <text>decanoyl-CoA + H2O = decanoate + CoA + H(+)</text>
        <dbReference type="Rhea" id="RHEA:40059"/>
        <dbReference type="ChEBI" id="CHEBI:15377"/>
        <dbReference type="ChEBI" id="CHEBI:15378"/>
        <dbReference type="ChEBI" id="CHEBI:27689"/>
        <dbReference type="ChEBI" id="CHEBI:57287"/>
        <dbReference type="ChEBI" id="CHEBI:61430"/>
    </reaction>
    <physiologicalReaction direction="left-to-right" evidence="21">
        <dbReference type="Rhea" id="RHEA:40060"/>
    </physiologicalReaction>
</comment>
<comment type="catalytic activity">
    <reaction evidence="13">
        <text>(5Z,8Z,11Z,14Z)-eicosatetraenoyl-CoA + H2O = (5Z,8Z,11Z,14Z)-eicosatetraenoate + CoA + H(+)</text>
        <dbReference type="Rhea" id="RHEA:40151"/>
        <dbReference type="ChEBI" id="CHEBI:15377"/>
        <dbReference type="ChEBI" id="CHEBI:15378"/>
        <dbReference type="ChEBI" id="CHEBI:32395"/>
        <dbReference type="ChEBI" id="CHEBI:57287"/>
        <dbReference type="ChEBI" id="CHEBI:57368"/>
    </reaction>
    <physiologicalReaction direction="left-to-right" evidence="13">
        <dbReference type="Rhea" id="RHEA:40152"/>
    </physiologicalReaction>
</comment>
<evidence type="ECO:0000256" key="9">
    <source>
        <dbReference type="ARBA" id="ARBA00022946"/>
    </source>
</evidence>
<evidence type="ECO:0000256" key="21">
    <source>
        <dbReference type="ARBA" id="ARBA00047969"/>
    </source>
</evidence>
<dbReference type="PANTHER" id="PTHR12418">
    <property type="entry name" value="ACYL-COENZYME A THIOESTERASE THEM4"/>
    <property type="match status" value="1"/>
</dbReference>
<accession>A0ABS7FSY7</accession>
<comment type="subcellular location">
    <subcellularLocation>
        <location evidence="3">Cell projection</location>
        <location evidence="3">Ruffle membrane</location>
    </subcellularLocation>
    <subcellularLocation>
        <location evidence="2">Cytoplasm</location>
    </subcellularLocation>
    <subcellularLocation>
        <location evidence="1">Membrane</location>
        <topology evidence="1">Peripheral membrane protein</topology>
    </subcellularLocation>
</comment>
<evidence type="ECO:0000256" key="7">
    <source>
        <dbReference type="ARBA" id="ARBA00022801"/>
    </source>
</evidence>
<evidence type="ECO:0000256" key="18">
    <source>
        <dbReference type="ARBA" id="ARBA00043210"/>
    </source>
</evidence>
<comment type="catalytic activity">
    <reaction evidence="20">
        <text>hexadecanoyl-CoA + H2O = hexadecanoate + CoA + H(+)</text>
        <dbReference type="Rhea" id="RHEA:16645"/>
        <dbReference type="ChEBI" id="CHEBI:7896"/>
        <dbReference type="ChEBI" id="CHEBI:15377"/>
        <dbReference type="ChEBI" id="CHEBI:15378"/>
        <dbReference type="ChEBI" id="CHEBI:57287"/>
        <dbReference type="ChEBI" id="CHEBI:57379"/>
        <dbReference type="EC" id="3.1.2.2"/>
    </reaction>
    <physiologicalReaction direction="left-to-right" evidence="20">
        <dbReference type="Rhea" id="RHEA:16646"/>
    </physiologicalReaction>
</comment>
<keyword evidence="12" id="KW-0966">Cell projection</keyword>
<evidence type="ECO:0000256" key="16">
    <source>
        <dbReference type="ARBA" id="ARBA00038848"/>
    </source>
</evidence>
<evidence type="ECO:0000256" key="13">
    <source>
        <dbReference type="ARBA" id="ARBA00035852"/>
    </source>
</evidence>
<evidence type="ECO:0000313" key="26">
    <source>
        <dbReference type="EMBL" id="MBW8483075.1"/>
    </source>
</evidence>
<dbReference type="EMBL" id="JAIBOA010000006">
    <property type="protein sequence ID" value="MBW8483075.1"/>
    <property type="molecule type" value="Genomic_DNA"/>
</dbReference>
<organism evidence="26 27">
    <name type="scientific">Actinomadura parmotrematis</name>
    <dbReference type="NCBI Taxonomy" id="2864039"/>
    <lineage>
        <taxon>Bacteria</taxon>
        <taxon>Bacillati</taxon>
        <taxon>Actinomycetota</taxon>
        <taxon>Actinomycetes</taxon>
        <taxon>Streptosporangiales</taxon>
        <taxon>Thermomonosporaceae</taxon>
        <taxon>Actinomadura</taxon>
    </lineage>
</organism>
<comment type="similarity">
    <text evidence="15">Belongs to the THEM4/THEM5 thioesterase family.</text>
</comment>
<dbReference type="Gene3D" id="3.10.129.10">
    <property type="entry name" value="Hotdog Thioesterase"/>
    <property type="match status" value="1"/>
</dbReference>
<name>A0ABS7FSY7_9ACTN</name>
<evidence type="ECO:0000256" key="20">
    <source>
        <dbReference type="ARBA" id="ARBA00047734"/>
    </source>
</evidence>
<evidence type="ECO:0000256" key="14">
    <source>
        <dbReference type="ARBA" id="ARBA00037002"/>
    </source>
</evidence>
<keyword evidence="10" id="KW-0443">Lipid metabolism</keyword>
<keyword evidence="6" id="KW-0053">Apoptosis</keyword>
<comment type="catalytic activity">
    <reaction evidence="19">
        <text>octanoyl-CoA + H2O = octanoate + CoA + H(+)</text>
        <dbReference type="Rhea" id="RHEA:30143"/>
        <dbReference type="ChEBI" id="CHEBI:15377"/>
        <dbReference type="ChEBI" id="CHEBI:15378"/>
        <dbReference type="ChEBI" id="CHEBI:25646"/>
        <dbReference type="ChEBI" id="CHEBI:57287"/>
        <dbReference type="ChEBI" id="CHEBI:57386"/>
    </reaction>
    <physiologicalReaction direction="left-to-right" evidence="19">
        <dbReference type="Rhea" id="RHEA:30144"/>
    </physiologicalReaction>
</comment>